<dbReference type="GeneID" id="100212028"/>
<evidence type="ECO:0000256" key="8">
    <source>
        <dbReference type="SAM" id="Coils"/>
    </source>
</evidence>
<evidence type="ECO:0000259" key="9">
    <source>
        <dbReference type="PROSITE" id="PS50067"/>
    </source>
</evidence>
<dbReference type="CDD" id="cd00106">
    <property type="entry name" value="KISc"/>
    <property type="match status" value="1"/>
</dbReference>
<dbReference type="Proteomes" id="UP001652625">
    <property type="component" value="Chromosome 09"/>
</dbReference>
<dbReference type="PANTHER" id="PTHR47969:SF15">
    <property type="entry name" value="CHROMOSOME-ASSOCIATED KINESIN KIF4A-RELATED"/>
    <property type="match status" value="1"/>
</dbReference>
<keyword evidence="3 7" id="KW-0547">Nucleotide-binding</keyword>
<evidence type="ECO:0000256" key="7">
    <source>
        <dbReference type="PROSITE-ProRule" id="PRU00283"/>
    </source>
</evidence>
<feature type="coiled-coil region" evidence="8">
    <location>
        <begin position="954"/>
        <end position="991"/>
    </location>
</feature>
<dbReference type="InterPro" id="IPR027640">
    <property type="entry name" value="Kinesin-like_fam"/>
</dbReference>
<gene>
    <name evidence="11" type="primary">LOC100212028</name>
</gene>
<dbReference type="PRINTS" id="PR00380">
    <property type="entry name" value="KINESINHEAVY"/>
</dbReference>
<dbReference type="SMART" id="SM00129">
    <property type="entry name" value="KISc"/>
    <property type="match status" value="1"/>
</dbReference>
<keyword evidence="4 7" id="KW-0067">ATP-binding</keyword>
<dbReference type="RefSeq" id="XP_065661602.1">
    <property type="nucleotide sequence ID" value="XM_065805530.1"/>
</dbReference>
<keyword evidence="10" id="KW-1185">Reference proteome</keyword>
<evidence type="ECO:0000256" key="5">
    <source>
        <dbReference type="ARBA" id="ARBA00023054"/>
    </source>
</evidence>
<dbReference type="Gene3D" id="3.40.850.10">
    <property type="entry name" value="Kinesin motor domain"/>
    <property type="match status" value="1"/>
</dbReference>
<evidence type="ECO:0000256" key="6">
    <source>
        <dbReference type="ARBA" id="ARBA00023212"/>
    </source>
</evidence>
<comment type="subcellular location">
    <subcellularLocation>
        <location evidence="1">Cytoplasm</location>
        <location evidence="1">Cytoskeleton</location>
    </subcellularLocation>
</comment>
<feature type="binding site" evidence="7">
    <location>
        <begin position="116"/>
        <end position="123"/>
    </location>
    <ligand>
        <name>ATP</name>
        <dbReference type="ChEBI" id="CHEBI:30616"/>
    </ligand>
</feature>
<dbReference type="InterPro" id="IPR027417">
    <property type="entry name" value="P-loop_NTPase"/>
</dbReference>
<evidence type="ECO:0000256" key="2">
    <source>
        <dbReference type="ARBA" id="ARBA00022490"/>
    </source>
</evidence>
<organism evidence="10 11">
    <name type="scientific">Hydra vulgaris</name>
    <name type="common">Hydra</name>
    <name type="synonym">Hydra attenuata</name>
    <dbReference type="NCBI Taxonomy" id="6087"/>
    <lineage>
        <taxon>Eukaryota</taxon>
        <taxon>Metazoa</taxon>
        <taxon>Cnidaria</taxon>
        <taxon>Hydrozoa</taxon>
        <taxon>Hydroidolina</taxon>
        <taxon>Anthoathecata</taxon>
        <taxon>Aplanulata</taxon>
        <taxon>Hydridae</taxon>
        <taxon>Hydra</taxon>
    </lineage>
</organism>
<feature type="coiled-coil region" evidence="8">
    <location>
        <begin position="857"/>
        <end position="891"/>
    </location>
</feature>
<keyword evidence="7" id="KW-0505">Motor protein</keyword>
<comment type="similarity">
    <text evidence="7">Belongs to the TRAFAC class myosin-kinesin ATPase superfamily. Kinesin family.</text>
</comment>
<feature type="coiled-coil region" evidence="8">
    <location>
        <begin position="1336"/>
        <end position="1370"/>
    </location>
</feature>
<dbReference type="InterPro" id="IPR019821">
    <property type="entry name" value="Kinesin_motor_CS"/>
</dbReference>
<keyword evidence="2" id="KW-0963">Cytoplasm</keyword>
<accession>A0ABM4CIP0</accession>
<sequence>MHFKRKRLVRQKSESKIVYTKFCSKRSDEKKPIKVYARVRPFNDEEKERGDNVCVETFDDEKRIKVIDEKHSQETTYHFDGVFSGSDSNEKVFVHTTQHLLTKLLNGINCALLTYGQTGSGKTFTLMADGCITEYAVQELFDKIEADKLHKYKITCSFVQVYLEKVYDLLSHDSKELPVREHPKQGIYVSNLTHHQANSQEEVLALFDKGRQELVTAETKMVRHSSRSHSIFQLSIERRLDVPRSRLVTPVLSTFGNTRSESDIGIMLLEEDMVLRAKMDICDLAGSERLGKTMVEGVHLSEAKHINSSLLELGNVIYALSEGKRRHIPFRNSTLTRLLQECLGSRCQTSFIVCVAPSSGEAYETRCSLNFGTRARTITNKERMCLNVEQCNLKSGKHMNAFLMHLKSNLATSLKSVELVRKPVAKGVSRQLDFDYKLLAKKLTKRVELLELELQSARPIRDFISSSINGLNIATETQTDGENTNEKVSSTVSTIIIKYTEHALDIYGMLELLTENNENLHQHSSNYDTLRSTSAMALFTMAISSITKTQKALMSGKEKSFSEVYSYDTLIEESLQKMAKIKSEILHIKRADKNDLFIESAYMISEICTDIENVLEKVVAEIENTENKPDKDSSLYKKVSNALQIISLKCSDKDKIAMLIHNFLNILQIFQITRILLESSRWHSSFPNSTQKKSFVASSFIEQEIWDPDNTFSLSSNEDAYFSDFSSMADSARFERIKVNQMKKEKEFLERQSQEKCVLSPLSRSHSVKTKKEMWSTQCVEIFTDCESNNEMLHDRPDEFVENNLLPTRLIRRRSKISSFDYPLTLTKRYTAPRNDNVQSSCSDVTELDNYFSKSEFGELEKRYTSLANKFENLTNENMCLNDKLTKVQNDKMALMSERDYARRQINTFLHNESETRAINNAKNNYSEEVTQINWYQKELEYYKAKFSEQEDIIKKLDTDIKELTFENDVLKEKESSNAQLLQKYLEAKQMDNKNTEVENKIQAFATDILSICNWLCLICDHKLHKRPPGSAEDISSLEQELFKITENLVKHEAAIKEIRFRSNKVAHNDDGEKKPEESIEESIKIFQKNTTSNKVIAQNIPAYITKKINTLKKEQKKLVNNVRSSYIDQPISSVKEIKLCRASRVKELIQEKIKMAETISSLEIQVSQKETQIREQKKQIELLIQELAKLDSEESKKISNEIKPNANYKQIPVLQQKNKKTFEITIAVDEEEDLEIINIPEIKYTDLMKLASMINNKELSVANMCITNTNGCSSTVEMVPIQIVEQLKEELETIKKEKTTIVEKYESGHLFQENNSLNWKIQCLTESNNALIDENKILKATCQKCKVQLKELREKSSLITTEFEKAKRNNLTTQAKSESNRQKLDHKLLKMKGKILRLEKYSKNLEDNLKLLKKEASINQTFNDSGLVQDDCHYIYSS</sequence>
<protein>
    <submittedName>
        <fullName evidence="11">Kinesin-related protein 5 isoform X7</fullName>
    </submittedName>
</protein>
<dbReference type="SUPFAM" id="SSF52540">
    <property type="entry name" value="P-loop containing nucleoside triphosphate hydrolases"/>
    <property type="match status" value="1"/>
</dbReference>
<dbReference type="PROSITE" id="PS50067">
    <property type="entry name" value="KINESIN_MOTOR_2"/>
    <property type="match status" value="1"/>
</dbReference>
<dbReference type="PANTHER" id="PTHR47969">
    <property type="entry name" value="CHROMOSOME-ASSOCIATED KINESIN KIF4A-RELATED"/>
    <property type="match status" value="1"/>
</dbReference>
<keyword evidence="6" id="KW-0206">Cytoskeleton</keyword>
<keyword evidence="5 8" id="KW-0175">Coiled coil</keyword>
<feature type="domain" description="Kinesin motor" evidence="9">
    <location>
        <begin position="32"/>
        <end position="378"/>
    </location>
</feature>
<evidence type="ECO:0000256" key="3">
    <source>
        <dbReference type="ARBA" id="ARBA00022741"/>
    </source>
</evidence>
<dbReference type="InterPro" id="IPR036961">
    <property type="entry name" value="Kinesin_motor_dom_sf"/>
</dbReference>
<name>A0ABM4CIP0_HYDVU</name>
<evidence type="ECO:0000313" key="11">
    <source>
        <dbReference type="RefSeq" id="XP_065661602.1"/>
    </source>
</evidence>
<evidence type="ECO:0000256" key="1">
    <source>
        <dbReference type="ARBA" id="ARBA00004245"/>
    </source>
</evidence>
<feature type="coiled-coil region" evidence="8">
    <location>
        <begin position="1146"/>
        <end position="1194"/>
    </location>
</feature>
<evidence type="ECO:0000313" key="10">
    <source>
        <dbReference type="Proteomes" id="UP001652625"/>
    </source>
</evidence>
<reference evidence="11" key="1">
    <citation type="submission" date="2025-08" db="UniProtKB">
        <authorList>
            <consortium name="RefSeq"/>
        </authorList>
    </citation>
    <scope>IDENTIFICATION</scope>
</reference>
<proteinExistence type="inferred from homology"/>
<evidence type="ECO:0000256" key="4">
    <source>
        <dbReference type="ARBA" id="ARBA00022840"/>
    </source>
</evidence>
<dbReference type="InterPro" id="IPR001752">
    <property type="entry name" value="Kinesin_motor_dom"/>
</dbReference>
<dbReference type="PROSITE" id="PS00411">
    <property type="entry name" value="KINESIN_MOTOR_1"/>
    <property type="match status" value="1"/>
</dbReference>
<dbReference type="Pfam" id="PF00225">
    <property type="entry name" value="Kinesin"/>
    <property type="match status" value="1"/>
</dbReference>